<organism evidence="1 2">
    <name type="scientific">Ephemerocybe angulata</name>
    <dbReference type="NCBI Taxonomy" id="980116"/>
    <lineage>
        <taxon>Eukaryota</taxon>
        <taxon>Fungi</taxon>
        <taxon>Dikarya</taxon>
        <taxon>Basidiomycota</taxon>
        <taxon>Agaricomycotina</taxon>
        <taxon>Agaricomycetes</taxon>
        <taxon>Agaricomycetidae</taxon>
        <taxon>Agaricales</taxon>
        <taxon>Agaricineae</taxon>
        <taxon>Psathyrellaceae</taxon>
        <taxon>Ephemerocybe</taxon>
    </lineage>
</organism>
<dbReference type="AlphaFoldDB" id="A0A8H6MC35"/>
<protein>
    <submittedName>
        <fullName evidence="1">Uncharacterized protein</fullName>
    </submittedName>
</protein>
<comment type="caution">
    <text evidence="1">The sequence shown here is derived from an EMBL/GenBank/DDBJ whole genome shotgun (WGS) entry which is preliminary data.</text>
</comment>
<reference evidence="1 2" key="1">
    <citation type="submission" date="2020-07" db="EMBL/GenBank/DDBJ databases">
        <title>Comparative genomics of pyrophilous fungi reveals a link between fire events and developmental genes.</title>
        <authorList>
            <consortium name="DOE Joint Genome Institute"/>
            <person name="Steindorff A.S."/>
            <person name="Carver A."/>
            <person name="Calhoun S."/>
            <person name="Stillman K."/>
            <person name="Liu H."/>
            <person name="Lipzen A."/>
            <person name="Pangilinan J."/>
            <person name="Labutti K."/>
            <person name="Bruns T.D."/>
            <person name="Grigoriev I.V."/>
        </authorList>
    </citation>
    <scope>NUCLEOTIDE SEQUENCE [LARGE SCALE GENOMIC DNA]</scope>
    <source>
        <strain evidence="1 2">CBS 144469</strain>
    </source>
</reference>
<sequence length="302" mass="33795">MRALLRLGAFSVVGQGPQTAPQWGGCYPGPAESSGRREGRVWSTRFAVLHGCYFVAISEAHRPLGPNYGPRGNHYDFNDSGSNVEADYLERRRWLAAIHRPFTTTPATEALDSELRELMGTCGEKAWCRFGFEALRRLDHAGRLYSEKPCKWEMLAAKMPESCHGIPETFPWNFYASSASRARRGGWLIVAMGRWIAVGDAPHGAHPLNLENLPYCPRRTILVLSAEDDGCTPRCGYRCYMTSKMEDDAGRWSAIVWQNNPVSMFFKSSRQPGANDEVDNCWTIFRLCGRMAVNAHEAPEGA</sequence>
<dbReference type="EMBL" id="JACGCI010000012">
    <property type="protein sequence ID" value="KAF6760429.1"/>
    <property type="molecule type" value="Genomic_DNA"/>
</dbReference>
<evidence type="ECO:0000313" key="1">
    <source>
        <dbReference type="EMBL" id="KAF6760429.1"/>
    </source>
</evidence>
<gene>
    <name evidence="1" type="ORF">DFP72DRAFT_843339</name>
</gene>
<evidence type="ECO:0000313" key="2">
    <source>
        <dbReference type="Proteomes" id="UP000521943"/>
    </source>
</evidence>
<name>A0A8H6MC35_9AGAR</name>
<proteinExistence type="predicted"/>
<dbReference type="Proteomes" id="UP000521943">
    <property type="component" value="Unassembled WGS sequence"/>
</dbReference>
<keyword evidence="2" id="KW-1185">Reference proteome</keyword>
<accession>A0A8H6MC35</accession>